<feature type="compositionally biased region" description="Basic residues" evidence="1">
    <location>
        <begin position="56"/>
        <end position="67"/>
    </location>
</feature>
<dbReference type="AlphaFoldDB" id="A0AA35Z6W1"/>
<protein>
    <submittedName>
        <fullName evidence="2">Uncharacterized protein</fullName>
    </submittedName>
</protein>
<reference evidence="2" key="1">
    <citation type="submission" date="2023-04" db="EMBL/GenBank/DDBJ databases">
        <authorList>
            <person name="Vijverberg K."/>
            <person name="Xiong W."/>
            <person name="Schranz E."/>
        </authorList>
    </citation>
    <scope>NUCLEOTIDE SEQUENCE</scope>
</reference>
<accession>A0AA35Z6W1</accession>
<evidence type="ECO:0000313" key="3">
    <source>
        <dbReference type="Proteomes" id="UP001177003"/>
    </source>
</evidence>
<gene>
    <name evidence="2" type="ORF">LSALG_LOCUS26423</name>
</gene>
<dbReference type="EMBL" id="OX465081">
    <property type="protein sequence ID" value="CAI9287031.1"/>
    <property type="molecule type" value="Genomic_DNA"/>
</dbReference>
<proteinExistence type="predicted"/>
<feature type="region of interest" description="Disordered" evidence="1">
    <location>
        <begin position="47"/>
        <end position="124"/>
    </location>
</feature>
<dbReference type="Proteomes" id="UP001177003">
    <property type="component" value="Chromosome 5"/>
</dbReference>
<organism evidence="2 3">
    <name type="scientific">Lactuca saligna</name>
    <name type="common">Willowleaf lettuce</name>
    <dbReference type="NCBI Taxonomy" id="75948"/>
    <lineage>
        <taxon>Eukaryota</taxon>
        <taxon>Viridiplantae</taxon>
        <taxon>Streptophyta</taxon>
        <taxon>Embryophyta</taxon>
        <taxon>Tracheophyta</taxon>
        <taxon>Spermatophyta</taxon>
        <taxon>Magnoliopsida</taxon>
        <taxon>eudicotyledons</taxon>
        <taxon>Gunneridae</taxon>
        <taxon>Pentapetalae</taxon>
        <taxon>asterids</taxon>
        <taxon>campanulids</taxon>
        <taxon>Asterales</taxon>
        <taxon>Asteraceae</taxon>
        <taxon>Cichorioideae</taxon>
        <taxon>Cichorieae</taxon>
        <taxon>Lactucinae</taxon>
        <taxon>Lactuca</taxon>
    </lineage>
</organism>
<keyword evidence="3" id="KW-1185">Reference proteome</keyword>
<feature type="compositionally biased region" description="Basic residues" evidence="1">
    <location>
        <begin position="76"/>
        <end position="89"/>
    </location>
</feature>
<evidence type="ECO:0000256" key="1">
    <source>
        <dbReference type="SAM" id="MobiDB-lite"/>
    </source>
</evidence>
<name>A0AA35Z6W1_LACSI</name>
<sequence length="124" mass="13574">MSQKGRLEDLGNMGEANLSLTSSLKLGLLYQEGMLLLPLVLEYGNQVGGPDVSPMKRTKMIARRGGKTKVSGSRNKTPKKIPNGKKHKSQANEDVSLTCDEDFDDLFTHTPNGKKPMSQAKEDV</sequence>
<evidence type="ECO:0000313" key="2">
    <source>
        <dbReference type="EMBL" id="CAI9287031.1"/>
    </source>
</evidence>